<feature type="domain" description="PAS" evidence="1">
    <location>
        <begin position="133"/>
        <end position="179"/>
    </location>
</feature>
<dbReference type="PROSITE" id="PS50112">
    <property type="entry name" value="PAS"/>
    <property type="match status" value="2"/>
</dbReference>
<feature type="domain" description="PAS" evidence="1">
    <location>
        <begin position="10"/>
        <end position="81"/>
    </location>
</feature>
<evidence type="ECO:0000259" key="2">
    <source>
        <dbReference type="PROSITE" id="PS50113"/>
    </source>
</evidence>
<dbReference type="Pfam" id="PF00989">
    <property type="entry name" value="PAS"/>
    <property type="match status" value="1"/>
</dbReference>
<dbReference type="InterPro" id="IPR013767">
    <property type="entry name" value="PAS_fold"/>
</dbReference>
<evidence type="ECO:0000259" key="1">
    <source>
        <dbReference type="PROSITE" id="PS50112"/>
    </source>
</evidence>
<feature type="domain" description="PAC" evidence="2">
    <location>
        <begin position="204"/>
        <end position="258"/>
    </location>
</feature>
<dbReference type="PANTHER" id="PTHR46663">
    <property type="entry name" value="DIGUANYLATE CYCLASE DGCT-RELATED"/>
    <property type="match status" value="1"/>
</dbReference>
<accession>A0ABU1H021</accession>
<dbReference type="InterPro" id="IPR035965">
    <property type="entry name" value="PAS-like_dom_sf"/>
</dbReference>
<dbReference type="SMART" id="SM00091">
    <property type="entry name" value="PAS"/>
    <property type="match status" value="2"/>
</dbReference>
<dbReference type="SUPFAM" id="SSF55073">
    <property type="entry name" value="Nucleotide cyclase"/>
    <property type="match status" value="1"/>
</dbReference>
<protein>
    <submittedName>
        <fullName evidence="4">Diguanylate cyclase</fullName>
        <ecNumber evidence="4">2.7.7.65</ecNumber>
    </submittedName>
</protein>
<dbReference type="SMART" id="SM00086">
    <property type="entry name" value="PAC"/>
    <property type="match status" value="2"/>
</dbReference>
<dbReference type="Pfam" id="PF00990">
    <property type="entry name" value="GGDEF"/>
    <property type="match status" value="1"/>
</dbReference>
<dbReference type="InterPro" id="IPR043128">
    <property type="entry name" value="Rev_trsase/Diguanyl_cyclase"/>
</dbReference>
<dbReference type="CDD" id="cd01949">
    <property type="entry name" value="GGDEF"/>
    <property type="match status" value="1"/>
</dbReference>
<keyword evidence="4" id="KW-0548">Nucleotidyltransferase</keyword>
<dbReference type="Proteomes" id="UP001254564">
    <property type="component" value="Unassembled WGS sequence"/>
</dbReference>
<proteinExistence type="predicted"/>
<reference evidence="4 5" key="1">
    <citation type="submission" date="2023-04" db="EMBL/GenBank/DDBJ databases">
        <title>A long-awaited taxogenomic arrangement of the family Halomonadaceae.</title>
        <authorList>
            <person name="De La Haba R."/>
            <person name="Chuvochina M."/>
            <person name="Wittouck S."/>
            <person name="Arahal D.R."/>
            <person name="Sanchez-Porro C."/>
            <person name="Hugenholtz P."/>
            <person name="Ventosa A."/>
        </authorList>
    </citation>
    <scope>NUCLEOTIDE SEQUENCE [LARGE SCALE GENOMIC DNA]</scope>
    <source>
        <strain evidence="4 5">DSM 21020</strain>
    </source>
</reference>
<dbReference type="InterPro" id="IPR000160">
    <property type="entry name" value="GGDEF_dom"/>
</dbReference>
<dbReference type="PROSITE" id="PS50887">
    <property type="entry name" value="GGDEF"/>
    <property type="match status" value="1"/>
</dbReference>
<dbReference type="InterPro" id="IPR001610">
    <property type="entry name" value="PAC"/>
</dbReference>
<dbReference type="CDD" id="cd00130">
    <property type="entry name" value="PAS"/>
    <property type="match status" value="2"/>
</dbReference>
<dbReference type="NCBIfam" id="TIGR00254">
    <property type="entry name" value="GGDEF"/>
    <property type="match status" value="1"/>
</dbReference>
<organism evidence="4 5">
    <name type="scientific">Vreelandella vilamensis</name>
    <dbReference type="NCBI Taxonomy" id="531309"/>
    <lineage>
        <taxon>Bacteria</taxon>
        <taxon>Pseudomonadati</taxon>
        <taxon>Pseudomonadota</taxon>
        <taxon>Gammaproteobacteria</taxon>
        <taxon>Oceanospirillales</taxon>
        <taxon>Halomonadaceae</taxon>
        <taxon>Vreelandella</taxon>
    </lineage>
</organism>
<keyword evidence="4" id="KW-0808">Transferase</keyword>
<dbReference type="RefSeq" id="WP_309654497.1">
    <property type="nucleotide sequence ID" value="NZ_JARWAN010000001.1"/>
</dbReference>
<dbReference type="SMART" id="SM00267">
    <property type="entry name" value="GGDEF"/>
    <property type="match status" value="1"/>
</dbReference>
<dbReference type="InterPro" id="IPR000014">
    <property type="entry name" value="PAS"/>
</dbReference>
<dbReference type="InterPro" id="IPR029787">
    <property type="entry name" value="Nucleotide_cyclase"/>
</dbReference>
<dbReference type="Gene3D" id="3.30.70.270">
    <property type="match status" value="1"/>
</dbReference>
<feature type="domain" description="GGDEF" evidence="3">
    <location>
        <begin position="290"/>
        <end position="420"/>
    </location>
</feature>
<dbReference type="InterPro" id="IPR052163">
    <property type="entry name" value="DGC-Regulatory_Protein"/>
</dbReference>
<evidence type="ECO:0000259" key="3">
    <source>
        <dbReference type="PROSITE" id="PS50887"/>
    </source>
</evidence>
<evidence type="ECO:0000313" key="4">
    <source>
        <dbReference type="EMBL" id="MDR5897579.1"/>
    </source>
</evidence>
<dbReference type="PROSITE" id="PS50113">
    <property type="entry name" value="PAC"/>
    <property type="match status" value="2"/>
</dbReference>
<dbReference type="GO" id="GO:0052621">
    <property type="term" value="F:diguanylate cyclase activity"/>
    <property type="evidence" value="ECO:0007669"/>
    <property type="project" value="UniProtKB-EC"/>
</dbReference>
<dbReference type="PANTHER" id="PTHR46663:SF4">
    <property type="entry name" value="DIGUANYLATE CYCLASE DGCT-RELATED"/>
    <property type="match status" value="1"/>
</dbReference>
<gene>
    <name evidence="4" type="ORF">QC823_01035</name>
</gene>
<name>A0ABU1H021_9GAMM</name>
<dbReference type="Gene3D" id="3.30.450.20">
    <property type="entry name" value="PAS domain"/>
    <property type="match status" value="2"/>
</dbReference>
<feature type="domain" description="PAC" evidence="2">
    <location>
        <begin position="82"/>
        <end position="136"/>
    </location>
</feature>
<dbReference type="NCBIfam" id="TIGR00229">
    <property type="entry name" value="sensory_box"/>
    <property type="match status" value="2"/>
</dbReference>
<comment type="caution">
    <text evidence="4">The sequence shown here is derived from an EMBL/GenBank/DDBJ whole genome shotgun (WGS) entry which is preliminary data.</text>
</comment>
<sequence length="425" mass="48277">MQDIDYLRLLETAMEHSFNAVVITTADLDLPGPTIIYVNAAMTCMSGYTREELLGATPRLLQGPKTDRETLDRLRESLNAGESFDAITVNYRKDGSPYDVEWNLSPVRNETGTITHFVSIQRDITSSVEDQRQRQLLSSVLEMSSDSVTITDATGDIEYVNRAFERYTGYTRDAVIGQNPRLLKSGHHSAKFYRNMWNTLINGGTFRDTFLDQTRDGAHRYIEQTISPIKDKQGRIFRYLSVGKDITQRVKHEQELERLANTDILTGLANRLSFDRRLELEMARSQRYQRPLSLIMLDIDHFKPINDTHGHDVGDQVLVHLANVLRENLRMTDLCARWGGEEFIVLVPETAIFQARQLAEKLREAIVATEFPVVGQKISASFGVIEAHHDELMLQVIKRVDLALYQAKAAGRNQVMAVKGGQHAR</sequence>
<keyword evidence="5" id="KW-1185">Reference proteome</keyword>
<dbReference type="EMBL" id="JARWAN010000001">
    <property type="protein sequence ID" value="MDR5897579.1"/>
    <property type="molecule type" value="Genomic_DNA"/>
</dbReference>
<evidence type="ECO:0000313" key="5">
    <source>
        <dbReference type="Proteomes" id="UP001254564"/>
    </source>
</evidence>
<dbReference type="Pfam" id="PF13426">
    <property type="entry name" value="PAS_9"/>
    <property type="match status" value="1"/>
</dbReference>
<dbReference type="InterPro" id="IPR000700">
    <property type="entry name" value="PAS-assoc_C"/>
</dbReference>
<dbReference type="EC" id="2.7.7.65" evidence="4"/>
<dbReference type="SUPFAM" id="SSF55785">
    <property type="entry name" value="PYP-like sensor domain (PAS domain)"/>
    <property type="match status" value="2"/>
</dbReference>